<dbReference type="SUPFAM" id="SSF52518">
    <property type="entry name" value="Thiamin diphosphate-binding fold (THDP-binding)"/>
    <property type="match status" value="2"/>
</dbReference>
<evidence type="ECO:0000259" key="7">
    <source>
        <dbReference type="Pfam" id="PF02776"/>
    </source>
</evidence>
<dbReference type="GO" id="GO:0005948">
    <property type="term" value="C:acetolactate synthase complex"/>
    <property type="evidence" value="ECO:0007669"/>
    <property type="project" value="TreeGrafter"/>
</dbReference>
<feature type="compositionally biased region" description="Low complexity" evidence="4">
    <location>
        <begin position="178"/>
        <end position="193"/>
    </location>
</feature>
<accession>A0A6J4RJU6</accession>
<dbReference type="InterPro" id="IPR012001">
    <property type="entry name" value="Thiamin_PyroP_enz_TPP-bd_dom"/>
</dbReference>
<dbReference type="GO" id="GO:0009099">
    <property type="term" value="P:L-valine biosynthetic process"/>
    <property type="evidence" value="ECO:0007669"/>
    <property type="project" value="TreeGrafter"/>
</dbReference>
<dbReference type="InterPro" id="IPR029035">
    <property type="entry name" value="DHS-like_NAD/FAD-binding_dom"/>
</dbReference>
<dbReference type="GO" id="GO:0003984">
    <property type="term" value="F:acetolactate synthase activity"/>
    <property type="evidence" value="ECO:0007669"/>
    <property type="project" value="UniProtKB-EC"/>
</dbReference>
<feature type="region of interest" description="Disordered" evidence="4">
    <location>
        <begin position="172"/>
        <end position="197"/>
    </location>
</feature>
<evidence type="ECO:0000256" key="2">
    <source>
        <dbReference type="ARBA" id="ARBA00023052"/>
    </source>
</evidence>
<sequence length="522" mass="53630">MTGADGIVAALEAAEVEVVFGLPGVHNLRLWEALRASGIRPVSVRHEPTAGYAADGYARATGKVGVALVTTGPGAANCLTAIGEANASGSPVVLVATDIPSTLRRPGVVRGVLHETSDQAAMFAPVTKHQHAAVPDDDLGERITEAIATAMTAPRGPVYVGVPTDLLSAPAERRANRATSSSTQSGGAAAPTADSGQIQRATDLLTAARRPLVLAGGGARHAGAALGALAARLGAPLVTTFGAAGLHPTALAPLHDPAVGALWDQADVVIGVGTDLDGTDTQNWQQPRPPTLIQLNVDAADAAKNWEPDLVVVADAAAAGSIAVDVRRSRWFDPPDVVVADEGARTLIAALDEALPPDAAVVCDMCIPGYWVGGYRPTEGLQYPIGWGTLGFGFPAALGASLSRRPTVAICGDGGFLFACGELAAAEQERLPVTVLLFDDGGYGMLRPQDGGGAGGDRFLLHTPDFVALAQAFGVFAEAVTLDDLGTRLALHVDDPAPSMIVVRASMTPPPTTSPKWYRSRR</sequence>
<feature type="domain" description="Thiamine pyrophosphate enzyme TPP-binding" evidence="6">
    <location>
        <begin position="381"/>
        <end position="501"/>
    </location>
</feature>
<reference evidence="8" key="1">
    <citation type="submission" date="2020-02" db="EMBL/GenBank/DDBJ databases">
        <authorList>
            <person name="Meier V. D."/>
        </authorList>
    </citation>
    <scope>NUCLEOTIDE SEQUENCE</scope>
    <source>
        <strain evidence="8">AVDCRST_MAG85</strain>
    </source>
</reference>
<dbReference type="GO" id="GO:0030976">
    <property type="term" value="F:thiamine pyrophosphate binding"/>
    <property type="evidence" value="ECO:0007669"/>
    <property type="project" value="InterPro"/>
</dbReference>
<dbReference type="InterPro" id="IPR011766">
    <property type="entry name" value="TPP_enzyme_TPP-bd"/>
</dbReference>
<comment type="similarity">
    <text evidence="1 3">Belongs to the TPP enzyme family.</text>
</comment>
<dbReference type="PANTHER" id="PTHR18968:SF167">
    <property type="entry name" value="ACETOLACTATE SYNTHASE LARGE SUBUNIT ILVB2-RELATED"/>
    <property type="match status" value="1"/>
</dbReference>
<evidence type="ECO:0000259" key="6">
    <source>
        <dbReference type="Pfam" id="PF02775"/>
    </source>
</evidence>
<proteinExistence type="inferred from homology"/>
<name>A0A6J4RJU6_9ACTN</name>
<dbReference type="Gene3D" id="3.40.50.1220">
    <property type="entry name" value="TPP-binding domain"/>
    <property type="match status" value="1"/>
</dbReference>
<feature type="domain" description="Thiamine pyrophosphate enzyme N-terminal TPP-binding" evidence="7">
    <location>
        <begin position="1"/>
        <end position="122"/>
    </location>
</feature>
<dbReference type="InterPro" id="IPR045229">
    <property type="entry name" value="TPP_enz"/>
</dbReference>
<dbReference type="CDD" id="cd07035">
    <property type="entry name" value="TPP_PYR_POX_like"/>
    <property type="match status" value="1"/>
</dbReference>
<dbReference type="GO" id="GO:0009097">
    <property type="term" value="P:isoleucine biosynthetic process"/>
    <property type="evidence" value="ECO:0007669"/>
    <property type="project" value="TreeGrafter"/>
</dbReference>
<feature type="domain" description="Thiamine pyrophosphate enzyme central" evidence="5">
    <location>
        <begin position="198"/>
        <end position="318"/>
    </location>
</feature>
<keyword evidence="8" id="KW-0808">Transferase</keyword>
<dbReference type="Pfam" id="PF00205">
    <property type="entry name" value="TPP_enzyme_M"/>
    <property type="match status" value="1"/>
</dbReference>
<dbReference type="EMBL" id="CADCVT010000033">
    <property type="protein sequence ID" value="CAA9475569.1"/>
    <property type="molecule type" value="Genomic_DNA"/>
</dbReference>
<dbReference type="CDD" id="cd00568">
    <property type="entry name" value="TPP_enzymes"/>
    <property type="match status" value="1"/>
</dbReference>
<dbReference type="Pfam" id="PF02776">
    <property type="entry name" value="TPP_enzyme_N"/>
    <property type="match status" value="1"/>
</dbReference>
<dbReference type="GO" id="GO:0050660">
    <property type="term" value="F:flavin adenine dinucleotide binding"/>
    <property type="evidence" value="ECO:0007669"/>
    <property type="project" value="TreeGrafter"/>
</dbReference>
<gene>
    <name evidence="8" type="ORF">AVDCRST_MAG85-281</name>
</gene>
<dbReference type="AlphaFoldDB" id="A0A6J4RJU6"/>
<evidence type="ECO:0000256" key="3">
    <source>
        <dbReference type="RuleBase" id="RU362132"/>
    </source>
</evidence>
<dbReference type="Pfam" id="PF02775">
    <property type="entry name" value="TPP_enzyme_C"/>
    <property type="match status" value="1"/>
</dbReference>
<dbReference type="GO" id="GO:0000287">
    <property type="term" value="F:magnesium ion binding"/>
    <property type="evidence" value="ECO:0007669"/>
    <property type="project" value="InterPro"/>
</dbReference>
<evidence type="ECO:0000313" key="8">
    <source>
        <dbReference type="EMBL" id="CAA9475569.1"/>
    </source>
</evidence>
<evidence type="ECO:0000259" key="5">
    <source>
        <dbReference type="Pfam" id="PF00205"/>
    </source>
</evidence>
<evidence type="ECO:0000256" key="4">
    <source>
        <dbReference type="SAM" id="MobiDB-lite"/>
    </source>
</evidence>
<keyword evidence="2 3" id="KW-0786">Thiamine pyrophosphate</keyword>
<dbReference type="Gene3D" id="3.40.50.970">
    <property type="match status" value="2"/>
</dbReference>
<protein>
    <submittedName>
        <fullName evidence="8">Acetolactate synthase large subunit</fullName>
        <ecNumber evidence="8">2.2.1.6</ecNumber>
    </submittedName>
</protein>
<dbReference type="PANTHER" id="PTHR18968">
    <property type="entry name" value="THIAMINE PYROPHOSPHATE ENZYMES"/>
    <property type="match status" value="1"/>
</dbReference>
<dbReference type="SUPFAM" id="SSF52467">
    <property type="entry name" value="DHS-like NAD/FAD-binding domain"/>
    <property type="match status" value="1"/>
</dbReference>
<evidence type="ECO:0000256" key="1">
    <source>
        <dbReference type="ARBA" id="ARBA00007812"/>
    </source>
</evidence>
<dbReference type="InterPro" id="IPR012000">
    <property type="entry name" value="Thiamin_PyroP_enz_cen_dom"/>
</dbReference>
<dbReference type="EC" id="2.2.1.6" evidence="8"/>
<organism evidence="8">
    <name type="scientific">uncultured Solirubrobacteraceae bacterium</name>
    <dbReference type="NCBI Taxonomy" id="1162706"/>
    <lineage>
        <taxon>Bacteria</taxon>
        <taxon>Bacillati</taxon>
        <taxon>Actinomycetota</taxon>
        <taxon>Thermoleophilia</taxon>
        <taxon>Solirubrobacterales</taxon>
        <taxon>Solirubrobacteraceae</taxon>
        <taxon>environmental samples</taxon>
    </lineage>
</organism>
<dbReference type="InterPro" id="IPR029061">
    <property type="entry name" value="THDP-binding"/>
</dbReference>